<accession>A0A9D4J9I6</accession>
<organism evidence="4 5">
    <name type="scientific">Dreissena polymorpha</name>
    <name type="common">Zebra mussel</name>
    <name type="synonym">Mytilus polymorpha</name>
    <dbReference type="NCBI Taxonomy" id="45954"/>
    <lineage>
        <taxon>Eukaryota</taxon>
        <taxon>Metazoa</taxon>
        <taxon>Spiralia</taxon>
        <taxon>Lophotrochozoa</taxon>
        <taxon>Mollusca</taxon>
        <taxon>Bivalvia</taxon>
        <taxon>Autobranchia</taxon>
        <taxon>Heteroconchia</taxon>
        <taxon>Euheterodonta</taxon>
        <taxon>Imparidentia</taxon>
        <taxon>Neoheterodontei</taxon>
        <taxon>Myida</taxon>
        <taxon>Dreissenoidea</taxon>
        <taxon>Dreissenidae</taxon>
        <taxon>Dreissena</taxon>
    </lineage>
</organism>
<dbReference type="PROSITE" id="PS50049">
    <property type="entry name" value="THD_2"/>
    <property type="match status" value="1"/>
</dbReference>
<dbReference type="InterPro" id="IPR008983">
    <property type="entry name" value="Tumour_necrosis_fac-like_dom"/>
</dbReference>
<comment type="similarity">
    <text evidence="1">Belongs to the tumor necrosis factor family.</text>
</comment>
<feature type="domain" description="THD" evidence="3">
    <location>
        <begin position="125"/>
        <end position="262"/>
    </location>
</feature>
<feature type="transmembrane region" description="Helical" evidence="2">
    <location>
        <begin position="6"/>
        <end position="29"/>
    </location>
</feature>
<dbReference type="GO" id="GO:0016020">
    <property type="term" value="C:membrane"/>
    <property type="evidence" value="ECO:0007669"/>
    <property type="project" value="InterPro"/>
</dbReference>
<evidence type="ECO:0000256" key="1">
    <source>
        <dbReference type="ARBA" id="ARBA00008670"/>
    </source>
</evidence>
<reference evidence="4" key="1">
    <citation type="journal article" date="2019" name="bioRxiv">
        <title>The Genome of the Zebra Mussel, Dreissena polymorpha: A Resource for Invasive Species Research.</title>
        <authorList>
            <person name="McCartney M.A."/>
            <person name="Auch B."/>
            <person name="Kono T."/>
            <person name="Mallez S."/>
            <person name="Zhang Y."/>
            <person name="Obille A."/>
            <person name="Becker A."/>
            <person name="Abrahante J.E."/>
            <person name="Garbe J."/>
            <person name="Badalamenti J.P."/>
            <person name="Herman A."/>
            <person name="Mangelson H."/>
            <person name="Liachko I."/>
            <person name="Sullivan S."/>
            <person name="Sone E.D."/>
            <person name="Koren S."/>
            <person name="Silverstein K.A.T."/>
            <person name="Beckman K.B."/>
            <person name="Gohl D.M."/>
        </authorList>
    </citation>
    <scope>NUCLEOTIDE SEQUENCE</scope>
    <source>
        <strain evidence="4">Duluth1</strain>
        <tissue evidence="4">Whole animal</tissue>
    </source>
</reference>
<gene>
    <name evidence="4" type="ORF">DPMN_133168</name>
</gene>
<dbReference type="InterPro" id="IPR006052">
    <property type="entry name" value="TNF_dom"/>
</dbReference>
<dbReference type="Pfam" id="PF00229">
    <property type="entry name" value="TNF"/>
    <property type="match status" value="1"/>
</dbReference>
<evidence type="ECO:0000259" key="3">
    <source>
        <dbReference type="PROSITE" id="PS50049"/>
    </source>
</evidence>
<keyword evidence="5" id="KW-1185">Reference proteome</keyword>
<dbReference type="SMART" id="SM00207">
    <property type="entry name" value="TNF"/>
    <property type="match status" value="1"/>
</dbReference>
<protein>
    <recommendedName>
        <fullName evidence="3">THD domain-containing protein</fullName>
    </recommendedName>
</protein>
<dbReference type="GO" id="GO:0005164">
    <property type="term" value="F:tumor necrosis factor receptor binding"/>
    <property type="evidence" value="ECO:0007669"/>
    <property type="project" value="InterPro"/>
</dbReference>
<reference evidence="4" key="2">
    <citation type="submission" date="2020-11" db="EMBL/GenBank/DDBJ databases">
        <authorList>
            <person name="McCartney M.A."/>
            <person name="Auch B."/>
            <person name="Kono T."/>
            <person name="Mallez S."/>
            <person name="Becker A."/>
            <person name="Gohl D.M."/>
            <person name="Silverstein K.A.T."/>
            <person name="Koren S."/>
            <person name="Bechman K.B."/>
            <person name="Herman A."/>
            <person name="Abrahante J.E."/>
            <person name="Garbe J."/>
        </authorList>
    </citation>
    <scope>NUCLEOTIDE SEQUENCE</scope>
    <source>
        <strain evidence="4">Duluth1</strain>
        <tissue evidence="4">Whole animal</tissue>
    </source>
</reference>
<dbReference type="Gene3D" id="2.60.120.40">
    <property type="match status" value="1"/>
</dbReference>
<proteinExistence type="inferred from homology"/>
<keyword evidence="2" id="KW-0812">Transmembrane</keyword>
<evidence type="ECO:0000256" key="2">
    <source>
        <dbReference type="SAM" id="Phobius"/>
    </source>
</evidence>
<dbReference type="Proteomes" id="UP000828390">
    <property type="component" value="Unassembled WGS sequence"/>
</dbReference>
<evidence type="ECO:0000313" key="4">
    <source>
        <dbReference type="EMBL" id="KAH3804876.1"/>
    </source>
</evidence>
<dbReference type="GO" id="GO:0006955">
    <property type="term" value="P:immune response"/>
    <property type="evidence" value="ECO:0007669"/>
    <property type="project" value="InterPro"/>
</dbReference>
<dbReference type="SUPFAM" id="SSF49842">
    <property type="entry name" value="TNF-like"/>
    <property type="match status" value="1"/>
</dbReference>
<dbReference type="OrthoDB" id="6122580at2759"/>
<keyword evidence="2" id="KW-1133">Transmembrane helix</keyword>
<dbReference type="AlphaFoldDB" id="A0A9D4J9I6"/>
<keyword evidence="2" id="KW-0472">Membrane</keyword>
<dbReference type="EMBL" id="JAIWYP010000006">
    <property type="protein sequence ID" value="KAH3804876.1"/>
    <property type="molecule type" value="Genomic_DNA"/>
</dbReference>
<name>A0A9D4J9I6_DREPO</name>
<evidence type="ECO:0000313" key="5">
    <source>
        <dbReference type="Proteomes" id="UP000828390"/>
    </source>
</evidence>
<comment type="caution">
    <text evidence="4">The sequence shown here is derived from an EMBL/GenBank/DDBJ whole genome shotgun (WGS) entry which is preliminary data.</text>
</comment>
<sequence>MKITEIVSYSLLTATGLQSVVFLTITITWRRERSENNEHKTSELCTDCKDLLPHYDYNGIASKVEKLRKSQDSRCCGGTGEIIRLAAQKETTDMFFNRIRYMVTEAVYQMCDSYVEQTPYVRAVEITRYIAVGAVYQLLWNKNGRTVTQPSIHHITHLQDEGEIFIRRAGLYKVTSQLVIDTNGTISDRIFSHFIYVLSHKYGTRRILGERKSSLLDRQNTISILSAVFNLDLHDRLSVAITNPVHIDTRNNDNVFSVHFVDSK</sequence>